<comment type="caution">
    <text evidence="1">The sequence shown here is derived from an EMBL/GenBank/DDBJ whole genome shotgun (WGS) entry which is preliminary data.</text>
</comment>
<dbReference type="EMBL" id="SFCI01002169">
    <property type="protein sequence ID" value="TFY74298.1"/>
    <property type="molecule type" value="Genomic_DNA"/>
</dbReference>
<sequence>MPQRRRKMLPPPIEDIDPHAPKRACFSRVFPDIALSIASNLHSIPAFCQICMPYGLVLGQETRASSSVHGSMHGRGNPRVQQNLISIQPNVTRIQVLKEMIDAAQAELRDLQTIDLTLDEETD</sequence>
<accession>A0A4Y9ZL89</accession>
<dbReference type="STRING" id="135208.A0A4Y9ZL89"/>
<protein>
    <submittedName>
        <fullName evidence="1">Uncharacterized protein</fullName>
    </submittedName>
</protein>
<keyword evidence="2" id="KW-1185">Reference proteome</keyword>
<proteinExistence type="predicted"/>
<dbReference type="AlphaFoldDB" id="A0A4Y9ZL89"/>
<organism evidence="1 2">
    <name type="scientific">Hericium alpestre</name>
    <dbReference type="NCBI Taxonomy" id="135208"/>
    <lineage>
        <taxon>Eukaryota</taxon>
        <taxon>Fungi</taxon>
        <taxon>Dikarya</taxon>
        <taxon>Basidiomycota</taxon>
        <taxon>Agaricomycotina</taxon>
        <taxon>Agaricomycetes</taxon>
        <taxon>Russulales</taxon>
        <taxon>Hericiaceae</taxon>
        <taxon>Hericium</taxon>
    </lineage>
</organism>
<name>A0A4Y9ZL89_9AGAM</name>
<evidence type="ECO:0000313" key="2">
    <source>
        <dbReference type="Proteomes" id="UP000298061"/>
    </source>
</evidence>
<gene>
    <name evidence="1" type="ORF">EWM64_g9714</name>
</gene>
<evidence type="ECO:0000313" key="1">
    <source>
        <dbReference type="EMBL" id="TFY74298.1"/>
    </source>
</evidence>
<dbReference type="Proteomes" id="UP000298061">
    <property type="component" value="Unassembled WGS sequence"/>
</dbReference>
<reference evidence="1 2" key="1">
    <citation type="submission" date="2019-02" db="EMBL/GenBank/DDBJ databases">
        <title>Genome sequencing of the rare red list fungi Hericium alpestre (H. flagellum).</title>
        <authorList>
            <person name="Buettner E."/>
            <person name="Kellner H."/>
        </authorList>
    </citation>
    <scope>NUCLEOTIDE SEQUENCE [LARGE SCALE GENOMIC DNA]</scope>
    <source>
        <strain evidence="1 2">DSM 108284</strain>
    </source>
</reference>